<protein>
    <recommendedName>
        <fullName evidence="3">HMG box domain-containing protein</fullName>
    </recommendedName>
</protein>
<sequence>MAPEAAKRGELDTCRRQPISPEEADDLISQCDTMLESIQGDILDAAALAQEAGFTVESDLTAIRTGTAATVLTAGHSNTDHVVVWTQDYATDRIAELKRNMATRVRAQQPEAKGQDRWDKPKLPGERRRRIVREKDAPEAPPEPPSSGYIIFLGQMTTKMRHDRPNEQHSQTRVVQEISKMWRIGLSDEERQYYADFCEQARVEYKQQDLEFRATGTFKPSEEFVREAGVGLWVRKTWKKKNVLEKEIAQYDTVKFPMRPPEFDEAYKKREIESKRRRKLKQKGLLNEDGTEKPL</sequence>
<dbReference type="Proteomes" id="UP000000759">
    <property type="component" value="Chromosome 13"/>
</dbReference>
<reference evidence="5" key="2">
    <citation type="submission" date="2008-08" db="EMBL/GenBank/DDBJ databases">
        <authorList>
            <consortium name="Diatom Consortium"/>
            <person name="Grigoriev I."/>
            <person name="Grimwood J."/>
            <person name="Kuo A."/>
            <person name="Otillar R.P."/>
            <person name="Salamov A."/>
            <person name="Detter J.C."/>
            <person name="Lindquist E."/>
            <person name="Shapiro H."/>
            <person name="Lucas S."/>
            <person name="Glavina del Rio T."/>
            <person name="Pitluck S."/>
            <person name="Rokhsar D."/>
            <person name="Bowler C."/>
        </authorList>
    </citation>
    <scope>GENOME REANNOTATION</scope>
    <source>
        <strain evidence="5">CCAP 1055/1</strain>
    </source>
</reference>
<dbReference type="Gene3D" id="1.10.30.10">
    <property type="entry name" value="High mobility group box domain"/>
    <property type="match status" value="1"/>
</dbReference>
<feature type="DNA-binding region" description="HMG box" evidence="1">
    <location>
        <begin position="142"/>
        <end position="213"/>
    </location>
</feature>
<accession>B7G361</accession>
<dbReference type="PaxDb" id="2850-Phatr37578"/>
<dbReference type="AlphaFoldDB" id="B7G361"/>
<dbReference type="GeneID" id="7202427"/>
<organism evidence="4 5">
    <name type="scientific">Phaeodactylum tricornutum (strain CCAP 1055/1)</name>
    <dbReference type="NCBI Taxonomy" id="556484"/>
    <lineage>
        <taxon>Eukaryota</taxon>
        <taxon>Sar</taxon>
        <taxon>Stramenopiles</taxon>
        <taxon>Ochrophyta</taxon>
        <taxon>Bacillariophyta</taxon>
        <taxon>Bacillariophyceae</taxon>
        <taxon>Bacillariophycidae</taxon>
        <taxon>Naviculales</taxon>
        <taxon>Phaeodactylaceae</taxon>
        <taxon>Phaeodactylum</taxon>
    </lineage>
</organism>
<dbReference type="GO" id="GO:0005634">
    <property type="term" value="C:nucleus"/>
    <property type="evidence" value="ECO:0007669"/>
    <property type="project" value="UniProtKB-UniRule"/>
</dbReference>
<evidence type="ECO:0000313" key="4">
    <source>
        <dbReference type="EMBL" id="EEC46945.1"/>
    </source>
</evidence>
<dbReference type="EMBL" id="CM000615">
    <property type="protein sequence ID" value="EEC46945.1"/>
    <property type="molecule type" value="Genomic_DNA"/>
</dbReference>
<feature type="compositionally biased region" description="Basic and acidic residues" evidence="2">
    <location>
        <begin position="113"/>
        <end position="126"/>
    </location>
</feature>
<dbReference type="eggNOG" id="ENOG502SP1V">
    <property type="taxonomic scope" value="Eukaryota"/>
</dbReference>
<evidence type="ECO:0000259" key="3">
    <source>
        <dbReference type="PROSITE" id="PS50118"/>
    </source>
</evidence>
<feature type="region of interest" description="Disordered" evidence="2">
    <location>
        <begin position="103"/>
        <end position="148"/>
    </location>
</feature>
<dbReference type="OrthoDB" id="45582at2759"/>
<feature type="region of interest" description="Disordered" evidence="2">
    <location>
        <begin position="1"/>
        <end position="23"/>
    </location>
</feature>
<evidence type="ECO:0000256" key="1">
    <source>
        <dbReference type="PROSITE-ProRule" id="PRU00267"/>
    </source>
</evidence>
<dbReference type="SMART" id="SM00398">
    <property type="entry name" value="HMG"/>
    <property type="match status" value="1"/>
</dbReference>
<feature type="domain" description="HMG box" evidence="3">
    <location>
        <begin position="142"/>
        <end position="213"/>
    </location>
</feature>
<feature type="compositionally biased region" description="Basic and acidic residues" evidence="2">
    <location>
        <begin position="1"/>
        <end position="15"/>
    </location>
</feature>
<keyword evidence="5" id="KW-1185">Reference proteome</keyword>
<name>B7G361_PHATC</name>
<evidence type="ECO:0000256" key="2">
    <source>
        <dbReference type="SAM" id="MobiDB-lite"/>
    </source>
</evidence>
<keyword evidence="1" id="KW-0238">DNA-binding</keyword>
<dbReference type="InParanoid" id="B7G361"/>
<feature type="region of interest" description="Disordered" evidence="2">
    <location>
        <begin position="275"/>
        <end position="295"/>
    </location>
</feature>
<dbReference type="HOGENOM" id="CLU_944805_0_0_1"/>
<dbReference type="CDD" id="cd00084">
    <property type="entry name" value="HMG-box_SF"/>
    <property type="match status" value="1"/>
</dbReference>
<keyword evidence="1" id="KW-0539">Nucleus</keyword>
<dbReference type="KEGG" id="pti:PHATRDRAFT_37578"/>
<dbReference type="InterPro" id="IPR009071">
    <property type="entry name" value="HMG_box_dom"/>
</dbReference>
<dbReference type="SUPFAM" id="SSF47095">
    <property type="entry name" value="HMG-box"/>
    <property type="match status" value="1"/>
</dbReference>
<reference evidence="4 5" key="1">
    <citation type="journal article" date="2008" name="Nature">
        <title>The Phaeodactylum genome reveals the evolutionary history of diatom genomes.</title>
        <authorList>
            <person name="Bowler C."/>
            <person name="Allen A.E."/>
            <person name="Badger J.H."/>
            <person name="Grimwood J."/>
            <person name="Jabbari K."/>
            <person name="Kuo A."/>
            <person name="Maheswari U."/>
            <person name="Martens C."/>
            <person name="Maumus F."/>
            <person name="Otillar R.P."/>
            <person name="Rayko E."/>
            <person name="Salamov A."/>
            <person name="Vandepoele K."/>
            <person name="Beszteri B."/>
            <person name="Gruber A."/>
            <person name="Heijde M."/>
            <person name="Katinka M."/>
            <person name="Mock T."/>
            <person name="Valentin K."/>
            <person name="Verret F."/>
            <person name="Berges J.A."/>
            <person name="Brownlee C."/>
            <person name="Cadoret J.P."/>
            <person name="Chiovitti A."/>
            <person name="Choi C.J."/>
            <person name="Coesel S."/>
            <person name="De Martino A."/>
            <person name="Detter J.C."/>
            <person name="Durkin C."/>
            <person name="Falciatore A."/>
            <person name="Fournet J."/>
            <person name="Haruta M."/>
            <person name="Huysman M.J."/>
            <person name="Jenkins B.D."/>
            <person name="Jiroutova K."/>
            <person name="Jorgensen R.E."/>
            <person name="Joubert Y."/>
            <person name="Kaplan A."/>
            <person name="Kroger N."/>
            <person name="Kroth P.G."/>
            <person name="La Roche J."/>
            <person name="Lindquist E."/>
            <person name="Lommer M."/>
            <person name="Martin-Jezequel V."/>
            <person name="Lopez P.J."/>
            <person name="Lucas S."/>
            <person name="Mangogna M."/>
            <person name="McGinnis K."/>
            <person name="Medlin L.K."/>
            <person name="Montsant A."/>
            <person name="Oudot-Le Secq M.P."/>
            <person name="Napoli C."/>
            <person name="Obornik M."/>
            <person name="Parker M.S."/>
            <person name="Petit J.L."/>
            <person name="Porcel B.M."/>
            <person name="Poulsen N."/>
            <person name="Robison M."/>
            <person name="Rychlewski L."/>
            <person name="Rynearson T.A."/>
            <person name="Schmutz J."/>
            <person name="Shapiro H."/>
            <person name="Siaut M."/>
            <person name="Stanley M."/>
            <person name="Sussman M.R."/>
            <person name="Taylor A.R."/>
            <person name="Vardi A."/>
            <person name="von Dassow P."/>
            <person name="Vyverman W."/>
            <person name="Willis A."/>
            <person name="Wyrwicz L.S."/>
            <person name="Rokhsar D.S."/>
            <person name="Weissenbach J."/>
            <person name="Armbrust E.V."/>
            <person name="Green B.R."/>
            <person name="Van de Peer Y."/>
            <person name="Grigoriev I.V."/>
        </authorList>
    </citation>
    <scope>NUCLEOTIDE SEQUENCE [LARGE SCALE GENOMIC DNA]</scope>
    <source>
        <strain evidence="4 5">CCAP 1055/1</strain>
    </source>
</reference>
<evidence type="ECO:0000313" key="5">
    <source>
        <dbReference type="Proteomes" id="UP000000759"/>
    </source>
</evidence>
<dbReference type="RefSeq" id="XP_002181731.1">
    <property type="nucleotide sequence ID" value="XM_002181695.1"/>
</dbReference>
<dbReference type="Pfam" id="PF00505">
    <property type="entry name" value="HMG_box"/>
    <property type="match status" value="1"/>
</dbReference>
<proteinExistence type="predicted"/>
<gene>
    <name evidence="4" type="ORF">PHATRDRAFT_37578</name>
</gene>
<dbReference type="GO" id="GO:0003677">
    <property type="term" value="F:DNA binding"/>
    <property type="evidence" value="ECO:0007669"/>
    <property type="project" value="UniProtKB-UniRule"/>
</dbReference>
<dbReference type="InterPro" id="IPR036910">
    <property type="entry name" value="HMG_box_dom_sf"/>
</dbReference>
<dbReference type="PROSITE" id="PS50118">
    <property type="entry name" value="HMG_BOX_2"/>
    <property type="match status" value="1"/>
</dbReference>